<evidence type="ECO:0000313" key="2">
    <source>
        <dbReference type="EMBL" id="MVW64170.1"/>
    </source>
</evidence>
<name>A0A7X3G5Q3_9BURK</name>
<keyword evidence="3" id="KW-1185">Reference proteome</keyword>
<feature type="transmembrane region" description="Helical" evidence="1">
    <location>
        <begin position="40"/>
        <end position="57"/>
    </location>
</feature>
<gene>
    <name evidence="2" type="ORF">GPY61_29995</name>
</gene>
<keyword evidence="1" id="KW-1133">Transmembrane helix</keyword>
<protein>
    <submittedName>
        <fullName evidence="2">Uncharacterized protein</fullName>
    </submittedName>
</protein>
<keyword evidence="1" id="KW-0812">Transmembrane</keyword>
<proteinExistence type="predicted"/>
<keyword evidence="1" id="KW-0472">Membrane</keyword>
<reference evidence="2 3" key="1">
    <citation type="submission" date="2019-12" db="EMBL/GenBank/DDBJ databases">
        <authorList>
            <person name="Li C."/>
            <person name="Zhao J."/>
        </authorList>
    </citation>
    <scope>NUCLEOTIDE SEQUENCE [LARGE SCALE GENOMIC DNA]</scope>
    <source>
        <strain evidence="2 3">NEAU-DD11</strain>
    </source>
</reference>
<accession>A0A7X3G5Q3</accession>
<dbReference type="RefSeq" id="WP_160410689.1">
    <property type="nucleotide sequence ID" value="NZ_WSES01000012.1"/>
</dbReference>
<dbReference type="AlphaFoldDB" id="A0A7X3G5Q3"/>
<evidence type="ECO:0000256" key="1">
    <source>
        <dbReference type="SAM" id="Phobius"/>
    </source>
</evidence>
<organism evidence="2 3">
    <name type="scientific">Massilia cellulosiltytica</name>
    <dbReference type="NCBI Taxonomy" id="2683234"/>
    <lineage>
        <taxon>Bacteria</taxon>
        <taxon>Pseudomonadati</taxon>
        <taxon>Pseudomonadota</taxon>
        <taxon>Betaproteobacteria</taxon>
        <taxon>Burkholderiales</taxon>
        <taxon>Oxalobacteraceae</taxon>
        <taxon>Telluria group</taxon>
        <taxon>Massilia</taxon>
    </lineage>
</organism>
<sequence>MARHTLFTKERTVYWPSEFATFVNFLKGQDDNGQQRMPALYGYNTGAMILAAAVGVVRKRKREVGAKTQEISTATFASQGLEAYLFLLPLLGRADASIDLLRPEHEDELLREFERYAAGGFEVLQGMFDASAGKSAEVILQQEMRKVMHKAQEQVAEALPDLFNL</sequence>
<evidence type="ECO:0000313" key="3">
    <source>
        <dbReference type="Proteomes" id="UP000443353"/>
    </source>
</evidence>
<comment type="caution">
    <text evidence="2">The sequence shown here is derived from an EMBL/GenBank/DDBJ whole genome shotgun (WGS) entry which is preliminary data.</text>
</comment>
<dbReference type="Proteomes" id="UP000443353">
    <property type="component" value="Unassembled WGS sequence"/>
</dbReference>
<dbReference type="EMBL" id="WSES01000012">
    <property type="protein sequence ID" value="MVW64170.1"/>
    <property type="molecule type" value="Genomic_DNA"/>
</dbReference>